<dbReference type="Proteomes" id="UP000094844">
    <property type="component" value="Unassembled WGS sequence"/>
</dbReference>
<evidence type="ECO:0000313" key="1">
    <source>
        <dbReference type="EMBL" id="SCM50729.1"/>
    </source>
</evidence>
<gene>
    <name evidence="1" type="ORF">BN1044_00177</name>
</gene>
<reference evidence="1 2" key="1">
    <citation type="submission" date="2016-09" db="EMBL/GenBank/DDBJ databases">
        <authorList>
            <person name="Capua I."/>
            <person name="De Benedictis P."/>
            <person name="Joannis T."/>
            <person name="Lombin L.H."/>
            <person name="Cattoli G."/>
        </authorList>
    </citation>
    <scope>NUCLEOTIDE SEQUENCE [LARGE SCALE GENOMIC DNA]</scope>
    <source>
        <strain evidence="1 2">GB001</strain>
    </source>
</reference>
<dbReference type="RefSeq" id="WP_072307163.1">
    <property type="nucleotide sequence ID" value="NZ_FMIQ01000004.1"/>
</dbReference>
<evidence type="ECO:0000313" key="2">
    <source>
        <dbReference type="Proteomes" id="UP000094844"/>
    </source>
</evidence>
<name>A0A1C6YV57_HAFAL</name>
<dbReference type="AlphaFoldDB" id="A0A1C6YV57"/>
<sequence length="114" mass="13216">MQIVNITLDIISSITDIHFPFEFCSFNEQVYLKAKHDQRYVIAHAYDLPANLTCTVFDSHWALRHDYKFEVKTTNDLRDALLIGNVMGWWSANEIQLLQQLVNSMDQSLVIVAN</sequence>
<accession>A0A1C6YV57</accession>
<dbReference type="EMBL" id="FMIQ01000004">
    <property type="protein sequence ID" value="SCM50729.1"/>
    <property type="molecule type" value="Genomic_DNA"/>
</dbReference>
<protein>
    <submittedName>
        <fullName evidence="1">Uncharacterized protein</fullName>
    </submittedName>
</protein>
<organism evidence="1 2">
    <name type="scientific">Hafnia alvei</name>
    <dbReference type="NCBI Taxonomy" id="569"/>
    <lineage>
        <taxon>Bacteria</taxon>
        <taxon>Pseudomonadati</taxon>
        <taxon>Pseudomonadota</taxon>
        <taxon>Gammaproteobacteria</taxon>
        <taxon>Enterobacterales</taxon>
        <taxon>Hafniaceae</taxon>
        <taxon>Hafnia</taxon>
    </lineage>
</organism>
<dbReference type="OrthoDB" id="9903451at2"/>
<proteinExistence type="predicted"/>